<comment type="caution">
    <text evidence="4">The sequence shown here is derived from an EMBL/GenBank/DDBJ whole genome shotgun (WGS) entry which is preliminary data.</text>
</comment>
<dbReference type="EMBL" id="LSMT01000673">
    <property type="protein sequence ID" value="PFX15206.1"/>
    <property type="molecule type" value="Genomic_DNA"/>
</dbReference>
<keyword evidence="5" id="KW-1185">Reference proteome</keyword>
<organism evidence="4 5">
    <name type="scientific">Stylophora pistillata</name>
    <name type="common">Smooth cauliflower coral</name>
    <dbReference type="NCBI Taxonomy" id="50429"/>
    <lineage>
        <taxon>Eukaryota</taxon>
        <taxon>Metazoa</taxon>
        <taxon>Cnidaria</taxon>
        <taxon>Anthozoa</taxon>
        <taxon>Hexacorallia</taxon>
        <taxon>Scleractinia</taxon>
        <taxon>Astrocoeniina</taxon>
        <taxon>Pocilloporidae</taxon>
        <taxon>Stylophora</taxon>
    </lineage>
</organism>
<evidence type="ECO:0000256" key="2">
    <source>
        <dbReference type="ARBA" id="ARBA00022723"/>
    </source>
</evidence>
<sequence>MINLSLLKGFVDSEDGSGDIRPGEWRQDFNGILTVILHEDTSSDSSSSDDDDLDFLVVDAMFPPTGTLEFPRLNLDDLSDNQLETMFRFHDKNDMERLAQALEIPDHYECVQRTTCTGVEALMILLRRLVYPNRWCDLVPVFGRKESQLSLIFNKSVQAPNGLIAHMFGPIEGRRHNAFVLGVSGLANKIRIFQTPIGEPYVIYGDPAYGLAHNIISPFRGARLTKDEQTFNTQMSRVRASVEWGFGKMCQNFAYLDFKKNLKSVQAPNGLIAHMFGPIEGRRHNAFVLGVSGLANKIRIFQTPIGEPYVIYGDPAYGLAHNIISPFRGARLTKDEQTFNTQMSRVRASVEWGFGKMCQNFAYLDFKKNLKVLLQPVGKYYLVASILVNCHTCLYGSQTSTYFNLDLPSLETYLSNQ</sequence>
<evidence type="ECO:0000256" key="1">
    <source>
        <dbReference type="ARBA" id="ARBA00001968"/>
    </source>
</evidence>
<dbReference type="Proteomes" id="UP000225706">
    <property type="component" value="Unassembled WGS sequence"/>
</dbReference>
<feature type="domain" description="DDE Tnp4" evidence="3">
    <location>
        <begin position="158"/>
        <end position="261"/>
    </location>
</feature>
<dbReference type="STRING" id="50429.A0A2B4RDH0"/>
<evidence type="ECO:0000313" key="4">
    <source>
        <dbReference type="EMBL" id="PFX15206.1"/>
    </source>
</evidence>
<dbReference type="GO" id="GO:0046872">
    <property type="term" value="F:metal ion binding"/>
    <property type="evidence" value="ECO:0007669"/>
    <property type="project" value="UniProtKB-KW"/>
</dbReference>
<dbReference type="PANTHER" id="PTHR34615">
    <property type="entry name" value="PX DOMAIN-CONTAINING PROTEIN"/>
    <property type="match status" value="1"/>
</dbReference>
<evidence type="ECO:0000259" key="3">
    <source>
        <dbReference type="Pfam" id="PF13359"/>
    </source>
</evidence>
<dbReference type="InterPro" id="IPR027806">
    <property type="entry name" value="HARBI1_dom"/>
</dbReference>
<keyword evidence="2" id="KW-0479">Metal-binding</keyword>
<reference evidence="5" key="1">
    <citation type="journal article" date="2017" name="bioRxiv">
        <title>Comparative analysis of the genomes of Stylophora pistillata and Acropora digitifera provides evidence for extensive differences between species of corals.</title>
        <authorList>
            <person name="Voolstra C.R."/>
            <person name="Li Y."/>
            <person name="Liew Y.J."/>
            <person name="Baumgarten S."/>
            <person name="Zoccola D."/>
            <person name="Flot J.-F."/>
            <person name="Tambutte S."/>
            <person name="Allemand D."/>
            <person name="Aranda M."/>
        </authorList>
    </citation>
    <scope>NUCLEOTIDE SEQUENCE [LARGE SCALE GENOMIC DNA]</scope>
</reference>
<accession>A0A2B4RDH0</accession>
<proteinExistence type="predicted"/>
<dbReference type="PANTHER" id="PTHR34615:SF1">
    <property type="entry name" value="PX DOMAIN-CONTAINING PROTEIN"/>
    <property type="match status" value="1"/>
</dbReference>
<dbReference type="Pfam" id="PF13359">
    <property type="entry name" value="DDE_Tnp_4"/>
    <property type="match status" value="2"/>
</dbReference>
<dbReference type="AlphaFoldDB" id="A0A2B4RDH0"/>
<gene>
    <name evidence="4" type="ORF">AWC38_SpisGene20582</name>
</gene>
<name>A0A2B4RDH0_STYPI</name>
<feature type="domain" description="DDE Tnp4" evidence="3">
    <location>
        <begin position="265"/>
        <end position="389"/>
    </location>
</feature>
<comment type="cofactor">
    <cofactor evidence="1">
        <name>a divalent metal cation</name>
        <dbReference type="ChEBI" id="CHEBI:60240"/>
    </cofactor>
</comment>
<evidence type="ECO:0000313" key="5">
    <source>
        <dbReference type="Proteomes" id="UP000225706"/>
    </source>
</evidence>
<dbReference type="OrthoDB" id="5978526at2759"/>
<protein>
    <recommendedName>
        <fullName evidence="3">DDE Tnp4 domain-containing protein</fullName>
    </recommendedName>
</protein>